<feature type="compositionally biased region" description="Basic and acidic residues" evidence="1">
    <location>
        <begin position="241"/>
        <end position="255"/>
    </location>
</feature>
<proteinExistence type="predicted"/>
<organism evidence="2">
    <name type="scientific">Cryptomonas curvata</name>
    <dbReference type="NCBI Taxonomy" id="233186"/>
    <lineage>
        <taxon>Eukaryota</taxon>
        <taxon>Cryptophyceae</taxon>
        <taxon>Cryptomonadales</taxon>
        <taxon>Cryptomonadaceae</taxon>
        <taxon>Cryptomonas</taxon>
    </lineage>
</organism>
<protein>
    <submittedName>
        <fullName evidence="2">Uncharacterized protein</fullName>
    </submittedName>
</protein>
<gene>
    <name evidence="2" type="ORF">CCUR1050_LOCUS6760</name>
</gene>
<name>A0A7S0M3Y1_9CRYP</name>
<accession>A0A7S0M3Y1</accession>
<sequence>MNSFSCCSTGSHSDWNPVLTGISMLLQSMHQNISAVHFSVKWEWKAEEHIDSQATKAADGAAGFNLGARCDLFPGPSRGNRGSGSYSNENDFPVSRAGLTSSLQADDILHCSRTNQDMSETRIEAFHTTFTTFASQVSPILPRKSPPPMRSSNPEEVVVEDFSPILPIIRTTPEAGLSDSQVSPILVCNKLLKPSISKEAIREKFNDVKNSLCKDQSKDLDDSQAKSENEKVEPCKGQSKYLDDSQAKAENENQHSQESCSQVHSIDVNLPRDTRGKVATQHLSRNLVRAMIAVNMLLLCGSPVYCKDMGKLLKCGIPQKGRDAFDAAGKFVLSKKLLSLGIEESQIYIDSAQAAGPCGTADGFIPGSRKYIEIKGAGAKSRGSRVQGPDARPQFQASGIRDGSWGLLALVGRERNPKDWTSMAEYDACGFWLGLVEREVFNAAHLAAGLGKDGGRWEEQVVVSPFTEGQRVRHGSWLSPHVRWIKFQDLTLEWCKEHLLGL</sequence>
<feature type="region of interest" description="Disordered" evidence="1">
    <location>
        <begin position="215"/>
        <end position="265"/>
    </location>
</feature>
<feature type="compositionally biased region" description="Basic and acidic residues" evidence="1">
    <location>
        <begin position="215"/>
        <end position="234"/>
    </location>
</feature>
<dbReference type="AlphaFoldDB" id="A0A7S0M3Y1"/>
<evidence type="ECO:0000256" key="1">
    <source>
        <dbReference type="SAM" id="MobiDB-lite"/>
    </source>
</evidence>
<evidence type="ECO:0000313" key="2">
    <source>
        <dbReference type="EMBL" id="CAD8629081.1"/>
    </source>
</evidence>
<reference evidence="2" key="1">
    <citation type="submission" date="2021-01" db="EMBL/GenBank/DDBJ databases">
        <authorList>
            <person name="Corre E."/>
            <person name="Pelletier E."/>
            <person name="Niang G."/>
            <person name="Scheremetjew M."/>
            <person name="Finn R."/>
            <person name="Kale V."/>
            <person name="Holt S."/>
            <person name="Cochrane G."/>
            <person name="Meng A."/>
            <person name="Brown T."/>
            <person name="Cohen L."/>
        </authorList>
    </citation>
    <scope>NUCLEOTIDE SEQUENCE</scope>
    <source>
        <strain evidence="2">CCAP979/52</strain>
    </source>
</reference>
<dbReference type="EMBL" id="HBEZ01012314">
    <property type="protein sequence ID" value="CAD8629081.1"/>
    <property type="molecule type" value="Transcribed_RNA"/>
</dbReference>